<evidence type="ECO:0000313" key="4">
    <source>
        <dbReference type="EMBL" id="KAG2484398.1"/>
    </source>
</evidence>
<dbReference type="GO" id="GO:0019905">
    <property type="term" value="F:syntaxin binding"/>
    <property type="evidence" value="ECO:0007669"/>
    <property type="project" value="InterPro"/>
</dbReference>
<gene>
    <name evidence="4" type="ORF">HYH03_016812</name>
</gene>
<comment type="caution">
    <text evidence="4">The sequence shown here is derived from an EMBL/GenBank/DDBJ whole genome shotgun (WGS) entry which is preliminary data.</text>
</comment>
<dbReference type="OrthoDB" id="425555at2759"/>
<comment type="similarity">
    <text evidence="1">Belongs to the taxilin family.</text>
</comment>
<feature type="compositionally biased region" description="Low complexity" evidence="3">
    <location>
        <begin position="450"/>
        <end position="493"/>
    </location>
</feature>
<proteinExistence type="inferred from homology"/>
<organism evidence="4 5">
    <name type="scientific">Edaphochlamys debaryana</name>
    <dbReference type="NCBI Taxonomy" id="47281"/>
    <lineage>
        <taxon>Eukaryota</taxon>
        <taxon>Viridiplantae</taxon>
        <taxon>Chlorophyta</taxon>
        <taxon>core chlorophytes</taxon>
        <taxon>Chlorophyceae</taxon>
        <taxon>CS clade</taxon>
        <taxon>Chlamydomonadales</taxon>
        <taxon>Chlamydomonadales incertae sedis</taxon>
        <taxon>Edaphochlamys</taxon>
    </lineage>
</organism>
<accession>A0A835XHW4</accession>
<dbReference type="Pfam" id="PF09728">
    <property type="entry name" value="Taxilin"/>
    <property type="match status" value="1"/>
</dbReference>
<dbReference type="PANTHER" id="PTHR16127">
    <property type="entry name" value="TAXILIN"/>
    <property type="match status" value="1"/>
</dbReference>
<feature type="compositionally biased region" description="Basic and acidic residues" evidence="3">
    <location>
        <begin position="502"/>
        <end position="511"/>
    </location>
</feature>
<dbReference type="InterPro" id="IPR026183">
    <property type="entry name" value="Taxilin_fam"/>
</dbReference>
<feature type="coiled-coil region" evidence="2">
    <location>
        <begin position="265"/>
        <end position="337"/>
    </location>
</feature>
<dbReference type="PANTHER" id="PTHR16127:SF13">
    <property type="entry name" value="GH01188P"/>
    <property type="match status" value="1"/>
</dbReference>
<keyword evidence="2" id="KW-0175">Coiled coil</keyword>
<reference evidence="4" key="1">
    <citation type="journal article" date="2020" name="bioRxiv">
        <title>Comparative genomics of Chlamydomonas.</title>
        <authorList>
            <person name="Craig R.J."/>
            <person name="Hasan A.R."/>
            <person name="Ness R.W."/>
            <person name="Keightley P.D."/>
        </authorList>
    </citation>
    <scope>NUCLEOTIDE SEQUENCE</scope>
    <source>
        <strain evidence="4">CCAP 11/70</strain>
    </source>
</reference>
<evidence type="ECO:0008006" key="6">
    <source>
        <dbReference type="Google" id="ProtNLM"/>
    </source>
</evidence>
<evidence type="ECO:0000256" key="1">
    <source>
        <dbReference type="ARBA" id="ARBA00009550"/>
    </source>
</evidence>
<dbReference type="Proteomes" id="UP000612055">
    <property type="component" value="Unassembled WGS sequence"/>
</dbReference>
<keyword evidence="5" id="KW-1185">Reference proteome</keyword>
<protein>
    <recommendedName>
        <fullName evidence="6">Alpha-taxilin</fullName>
    </recommendedName>
</protein>
<sequence length="518" mass="56117">MADVAAEPASLELDSLPASEQSSPEPAAPASGGSPSTSPKAAAAQDVSVQAAKSKKSKDLSADFVNVLTARIDEIERAVAAGHGGPAEREAAKARKKQLREASKFCSDRSNSVEDRIFYIQQKYTQQLSELLRVERQFLDLQREHEAVAKEKDKVQAELKKTNLLKDKLEELCRQLQKEAREVAEESRRRNEEELKQRQALQARFTQAINEVSEKMDAQASERSRQLAENEELRAKLDAFLGQFESFNALVQKKDLELQLAHAKAEQAVALATQMQQRAELLQEANGKYSAAMDALKPQLSELEGLRQRNAMLSAAKDELQTQLEHYADKFSEFQDTLTKSNETFASLREQMEASAKARAHIARERDEARKRAEANDSTIVALVQDRLQLKQQVESLTGKLRTEGDELRRVRTQKERLEGLCRVLQTEVKAAKAGGAAAAGAEEARGDAGEVASSSSGADGAADTGAAEEQAGSGASGEASAATGGPDAEAAGGEAGGAKGSEAKEGDRVLELPSDLY</sequence>
<name>A0A835XHW4_9CHLO</name>
<feature type="region of interest" description="Disordered" evidence="3">
    <location>
        <begin position="440"/>
        <end position="518"/>
    </location>
</feature>
<evidence type="ECO:0000256" key="2">
    <source>
        <dbReference type="SAM" id="Coils"/>
    </source>
</evidence>
<feature type="region of interest" description="Disordered" evidence="3">
    <location>
        <begin position="1"/>
        <end position="58"/>
    </location>
</feature>
<evidence type="ECO:0000313" key="5">
    <source>
        <dbReference type="Proteomes" id="UP000612055"/>
    </source>
</evidence>
<feature type="compositionally biased region" description="Low complexity" evidence="3">
    <location>
        <begin position="15"/>
        <end position="52"/>
    </location>
</feature>
<evidence type="ECO:0000256" key="3">
    <source>
        <dbReference type="SAM" id="MobiDB-lite"/>
    </source>
</evidence>
<dbReference type="EMBL" id="JAEHOE010000151">
    <property type="protein sequence ID" value="KAG2484398.1"/>
    <property type="molecule type" value="Genomic_DNA"/>
</dbReference>
<dbReference type="AlphaFoldDB" id="A0A835XHW4"/>
<feature type="coiled-coil region" evidence="2">
    <location>
        <begin position="131"/>
        <end position="236"/>
    </location>
</feature>